<keyword evidence="4" id="KW-0689">Ribosomal protein</keyword>
<dbReference type="GO" id="GO:1990904">
    <property type="term" value="C:ribonucleoprotein complex"/>
    <property type="evidence" value="ECO:0007669"/>
    <property type="project" value="UniProtKB-KW"/>
</dbReference>
<dbReference type="WBParaSite" id="TREG1_72500.1">
    <property type="protein sequence ID" value="TREG1_72500.1"/>
    <property type="gene ID" value="TREG1_72500"/>
</dbReference>
<comment type="similarity">
    <text evidence="2">Belongs to the universal ribosomal protein uS3 family.</text>
</comment>
<dbReference type="GO" id="GO:0005840">
    <property type="term" value="C:ribosome"/>
    <property type="evidence" value="ECO:0007669"/>
    <property type="project" value="UniProtKB-KW"/>
</dbReference>
<reference evidence="7" key="1">
    <citation type="submission" date="2022-06" db="EMBL/GenBank/DDBJ databases">
        <authorList>
            <person name="Berger JAMES D."/>
            <person name="Berger JAMES D."/>
        </authorList>
    </citation>
    <scope>NUCLEOTIDE SEQUENCE [LARGE SCALE GENOMIC DNA]</scope>
</reference>
<dbReference type="Proteomes" id="UP000050795">
    <property type="component" value="Unassembled WGS sequence"/>
</dbReference>
<evidence type="ECO:0000256" key="6">
    <source>
        <dbReference type="ARBA" id="ARBA00023274"/>
    </source>
</evidence>
<evidence type="ECO:0000256" key="4">
    <source>
        <dbReference type="ARBA" id="ARBA00022980"/>
    </source>
</evidence>
<organism evidence="7 8">
    <name type="scientific">Trichobilharzia regenti</name>
    <name type="common">Nasal bird schistosome</name>
    <dbReference type="NCBI Taxonomy" id="157069"/>
    <lineage>
        <taxon>Eukaryota</taxon>
        <taxon>Metazoa</taxon>
        <taxon>Spiralia</taxon>
        <taxon>Lophotrochozoa</taxon>
        <taxon>Platyhelminthes</taxon>
        <taxon>Trematoda</taxon>
        <taxon>Digenea</taxon>
        <taxon>Strigeidida</taxon>
        <taxon>Schistosomatoidea</taxon>
        <taxon>Schistosomatidae</taxon>
        <taxon>Trichobilharzia</taxon>
    </lineage>
</organism>
<dbReference type="Pfam" id="PF14955">
    <property type="entry name" value="MRP-S24"/>
    <property type="match status" value="1"/>
</dbReference>
<keyword evidence="3" id="KW-0809">Transit peptide</keyword>
<comment type="subcellular location">
    <subcellularLocation>
        <location evidence="1">Mitochondrion</location>
    </subcellularLocation>
</comment>
<dbReference type="GO" id="GO:0006412">
    <property type="term" value="P:translation"/>
    <property type="evidence" value="ECO:0007669"/>
    <property type="project" value="TreeGrafter"/>
</dbReference>
<dbReference type="PANTHER" id="PTHR21244">
    <property type="entry name" value="MITOCHONDRIAL 28S RIBOSOMAL PROTEIN S24"/>
    <property type="match status" value="1"/>
</dbReference>
<evidence type="ECO:0000256" key="1">
    <source>
        <dbReference type="ARBA" id="ARBA00004173"/>
    </source>
</evidence>
<accession>A0AA85K230</accession>
<sequence>MFTPLCDSKRILSSAWIISQKLHTGSVVCKNSRVGVVRRTRDCSIPQTYEQTKKPHQIGLMKSWNSWNTSNLDGEKRYTAEVTLHDQFIRKFINGTFPLMVQSEVIIKRQWNVIRVAFLLHPRLTPGEINFLIGYTEEMLSLILRCIVKLEIQLIPSKKDVIFRYV</sequence>
<name>A0AA85K230_TRIRE</name>
<dbReference type="AlphaFoldDB" id="A0AA85K230"/>
<dbReference type="PANTHER" id="PTHR21244:SF1">
    <property type="entry name" value="SMALL RIBOSOMAL SUBUNIT PROTEIN US3M"/>
    <property type="match status" value="1"/>
</dbReference>
<reference evidence="8" key="2">
    <citation type="submission" date="2023-11" db="UniProtKB">
        <authorList>
            <consortium name="WormBaseParasite"/>
        </authorList>
    </citation>
    <scope>IDENTIFICATION</scope>
</reference>
<dbReference type="GO" id="GO:0005739">
    <property type="term" value="C:mitochondrion"/>
    <property type="evidence" value="ECO:0007669"/>
    <property type="project" value="UniProtKB-SubCell"/>
</dbReference>
<dbReference type="InterPro" id="IPR026146">
    <property type="entry name" value="Ribosomal_uS3m"/>
</dbReference>
<evidence type="ECO:0000256" key="2">
    <source>
        <dbReference type="ARBA" id="ARBA00010761"/>
    </source>
</evidence>
<keyword evidence="6" id="KW-0687">Ribonucleoprotein</keyword>
<evidence type="ECO:0000313" key="7">
    <source>
        <dbReference type="Proteomes" id="UP000050795"/>
    </source>
</evidence>
<protein>
    <recommendedName>
        <fullName evidence="9">28S ribosomal protein S24</fullName>
    </recommendedName>
</protein>
<proteinExistence type="inferred from homology"/>
<evidence type="ECO:0000256" key="3">
    <source>
        <dbReference type="ARBA" id="ARBA00022946"/>
    </source>
</evidence>
<evidence type="ECO:0008006" key="9">
    <source>
        <dbReference type="Google" id="ProtNLM"/>
    </source>
</evidence>
<keyword evidence="7" id="KW-1185">Reference proteome</keyword>
<evidence type="ECO:0000256" key="5">
    <source>
        <dbReference type="ARBA" id="ARBA00023128"/>
    </source>
</evidence>
<keyword evidence="5" id="KW-0496">Mitochondrion</keyword>
<evidence type="ECO:0000313" key="8">
    <source>
        <dbReference type="WBParaSite" id="TREG1_72500.1"/>
    </source>
</evidence>